<comment type="caution">
    <text evidence="3">The sequence shown here is derived from an EMBL/GenBank/DDBJ whole genome shotgun (WGS) entry which is preliminary data.</text>
</comment>
<dbReference type="Proteomes" id="UP001331561">
    <property type="component" value="Unassembled WGS sequence"/>
</dbReference>
<dbReference type="EMBL" id="JAYXHS010000001">
    <property type="protein sequence ID" value="MEC5384514.1"/>
    <property type="molecule type" value="Genomic_DNA"/>
</dbReference>
<keyword evidence="1" id="KW-1133">Transmembrane helix</keyword>
<dbReference type="RefSeq" id="WP_327597489.1">
    <property type="nucleotide sequence ID" value="NZ_JAYXHS010000001.1"/>
</dbReference>
<evidence type="ECO:0000256" key="2">
    <source>
        <dbReference type="SAM" id="SignalP"/>
    </source>
</evidence>
<organism evidence="3 4">
    <name type="scientific">Uliginosibacterium silvisoli</name>
    <dbReference type="NCBI Taxonomy" id="3114758"/>
    <lineage>
        <taxon>Bacteria</taxon>
        <taxon>Pseudomonadati</taxon>
        <taxon>Pseudomonadota</taxon>
        <taxon>Betaproteobacteria</taxon>
        <taxon>Rhodocyclales</taxon>
        <taxon>Zoogloeaceae</taxon>
        <taxon>Uliginosibacterium</taxon>
    </lineage>
</organism>
<evidence type="ECO:0000256" key="1">
    <source>
        <dbReference type="SAM" id="Phobius"/>
    </source>
</evidence>
<keyword evidence="4" id="KW-1185">Reference proteome</keyword>
<reference evidence="3 4" key="1">
    <citation type="submission" date="2024-01" db="EMBL/GenBank/DDBJ databases">
        <title>Uliginosibacterium soil sp. nov.</title>
        <authorList>
            <person name="Lv Y."/>
        </authorList>
    </citation>
    <scope>NUCLEOTIDE SEQUENCE [LARGE SCALE GENOMIC DNA]</scope>
    <source>
        <strain evidence="3 4">H3</strain>
    </source>
</reference>
<gene>
    <name evidence="3" type="ORF">VVD49_02205</name>
</gene>
<proteinExistence type="predicted"/>
<accession>A0ABU6JYM4</accession>
<keyword evidence="2" id="KW-0732">Signal</keyword>
<feature type="signal peptide" evidence="2">
    <location>
        <begin position="1"/>
        <end position="22"/>
    </location>
</feature>
<name>A0ABU6JYM4_9RHOO</name>
<feature type="chain" id="PRO_5046590988" evidence="2">
    <location>
        <begin position="23"/>
        <end position="128"/>
    </location>
</feature>
<feature type="transmembrane region" description="Helical" evidence="1">
    <location>
        <begin position="66"/>
        <end position="85"/>
    </location>
</feature>
<evidence type="ECO:0000313" key="3">
    <source>
        <dbReference type="EMBL" id="MEC5384514.1"/>
    </source>
</evidence>
<keyword evidence="1" id="KW-0472">Membrane</keyword>
<sequence length="128" mass="13426">MKSFKPLSFTLGMTGMFSMAFAGPLDWLTGMPATQASLLAVALALACAAALAWLTQFRRRHAGSPAWLHTFAGCGLLVSLLPLTQTLTPLPLEAGDTLAAVLRLALFALFCLVAVQTQPASEHAEGAL</sequence>
<feature type="transmembrane region" description="Helical" evidence="1">
    <location>
        <begin position="32"/>
        <end position="54"/>
    </location>
</feature>
<keyword evidence="1" id="KW-0812">Transmembrane</keyword>
<feature type="transmembrane region" description="Helical" evidence="1">
    <location>
        <begin position="97"/>
        <end position="115"/>
    </location>
</feature>
<evidence type="ECO:0000313" key="4">
    <source>
        <dbReference type="Proteomes" id="UP001331561"/>
    </source>
</evidence>
<protein>
    <submittedName>
        <fullName evidence="3">Uncharacterized protein</fullName>
    </submittedName>
</protein>